<feature type="compositionally biased region" description="Polar residues" evidence="5">
    <location>
        <begin position="689"/>
        <end position="700"/>
    </location>
</feature>
<feature type="compositionally biased region" description="Basic and acidic residues" evidence="5">
    <location>
        <begin position="864"/>
        <end position="878"/>
    </location>
</feature>
<feature type="region of interest" description="Disordered" evidence="5">
    <location>
        <begin position="2060"/>
        <end position="2100"/>
    </location>
</feature>
<dbReference type="Proteomes" id="UP000694557">
    <property type="component" value="Unassembled WGS sequence"/>
</dbReference>
<keyword evidence="3" id="KW-0694">RNA-binding</keyword>
<feature type="compositionally biased region" description="Polar residues" evidence="5">
    <location>
        <begin position="755"/>
        <end position="765"/>
    </location>
</feature>
<feature type="compositionally biased region" description="Basic and acidic residues" evidence="5">
    <location>
        <begin position="1310"/>
        <end position="1320"/>
    </location>
</feature>
<dbReference type="PANTHER" id="PTHR13020">
    <property type="entry name" value="TRINUCLEOTIDE REPEAT-CONTAINING GENE 6"/>
    <property type="match status" value="1"/>
</dbReference>
<dbReference type="KEGG" id="oki:109899998"/>
<dbReference type="GO" id="GO:0005654">
    <property type="term" value="C:nucleoplasm"/>
    <property type="evidence" value="ECO:0007669"/>
    <property type="project" value="TreeGrafter"/>
</dbReference>
<dbReference type="SUPFAM" id="SSF54928">
    <property type="entry name" value="RNA-binding domain, RBD"/>
    <property type="match status" value="1"/>
</dbReference>
<feature type="compositionally biased region" description="Low complexity" evidence="5">
    <location>
        <begin position="1002"/>
        <end position="1011"/>
    </location>
</feature>
<feature type="compositionally biased region" description="Low complexity" evidence="5">
    <location>
        <begin position="2083"/>
        <end position="2100"/>
    </location>
</feature>
<evidence type="ECO:0000256" key="4">
    <source>
        <dbReference type="ARBA" id="ARBA00023158"/>
    </source>
</evidence>
<feature type="region of interest" description="Disordered" evidence="5">
    <location>
        <begin position="1798"/>
        <end position="1867"/>
    </location>
</feature>
<proteinExistence type="inferred from homology"/>
<feature type="region of interest" description="Disordered" evidence="5">
    <location>
        <begin position="1554"/>
        <end position="1582"/>
    </location>
</feature>
<reference evidence="7" key="2">
    <citation type="submission" date="2025-09" db="UniProtKB">
        <authorList>
            <consortium name="Ensembl"/>
        </authorList>
    </citation>
    <scope>IDENTIFICATION</scope>
</reference>
<evidence type="ECO:0000256" key="2">
    <source>
        <dbReference type="ARBA" id="ARBA00022845"/>
    </source>
</evidence>
<feature type="compositionally biased region" description="Basic and acidic residues" evidence="5">
    <location>
        <begin position="12"/>
        <end position="29"/>
    </location>
</feature>
<feature type="compositionally biased region" description="Low complexity" evidence="5">
    <location>
        <begin position="1240"/>
        <end position="1254"/>
    </location>
</feature>
<feature type="compositionally biased region" description="Polar residues" evidence="5">
    <location>
        <begin position="374"/>
        <end position="386"/>
    </location>
</feature>
<dbReference type="GeneID" id="109899998"/>
<dbReference type="GO" id="GO:0006417">
    <property type="term" value="P:regulation of translation"/>
    <property type="evidence" value="ECO:0007669"/>
    <property type="project" value="UniProtKB-KW"/>
</dbReference>
<organism evidence="7 8">
    <name type="scientific">Oncorhynchus kisutch</name>
    <name type="common">Coho salmon</name>
    <name type="synonym">Salmo kisutch</name>
    <dbReference type="NCBI Taxonomy" id="8019"/>
    <lineage>
        <taxon>Eukaryota</taxon>
        <taxon>Metazoa</taxon>
        <taxon>Chordata</taxon>
        <taxon>Craniata</taxon>
        <taxon>Vertebrata</taxon>
        <taxon>Euteleostomi</taxon>
        <taxon>Actinopterygii</taxon>
        <taxon>Neopterygii</taxon>
        <taxon>Teleostei</taxon>
        <taxon>Protacanthopterygii</taxon>
        <taxon>Salmoniformes</taxon>
        <taxon>Salmonidae</taxon>
        <taxon>Salmoninae</taxon>
        <taxon>Oncorhynchus</taxon>
    </lineage>
</organism>
<feature type="compositionally biased region" description="Low complexity" evidence="5">
    <location>
        <begin position="2065"/>
        <end position="2074"/>
    </location>
</feature>
<dbReference type="Ensembl" id="ENSOKIT00005028762.1">
    <property type="protein sequence ID" value="ENSOKIP00005027145.1"/>
    <property type="gene ID" value="ENSOKIG00005011799.1"/>
</dbReference>
<dbReference type="InterPro" id="IPR012677">
    <property type="entry name" value="Nucleotide-bd_a/b_plait_sf"/>
</dbReference>
<keyword evidence="2" id="KW-0810">Translation regulation</keyword>
<keyword evidence="4" id="KW-0943">RNA-mediated gene silencing</keyword>
<dbReference type="Pfam" id="PF16608">
    <property type="entry name" value="TNRC6-PABC_bdg"/>
    <property type="match status" value="1"/>
</dbReference>
<feature type="compositionally biased region" description="Low complexity" evidence="5">
    <location>
        <begin position="57"/>
        <end position="72"/>
    </location>
</feature>
<name>A0A8C7FF36_ONCKI</name>
<dbReference type="GO" id="GO:0003723">
    <property type="term" value="F:RNA binding"/>
    <property type="evidence" value="ECO:0007669"/>
    <property type="project" value="UniProtKB-KW"/>
</dbReference>
<feature type="domain" description="TNRC6 PABC binding" evidence="6">
    <location>
        <begin position="1602"/>
        <end position="1870"/>
    </location>
</feature>
<feature type="region of interest" description="Disordered" evidence="5">
    <location>
        <begin position="1"/>
        <end position="271"/>
    </location>
</feature>
<feature type="compositionally biased region" description="Gly residues" evidence="5">
    <location>
        <begin position="463"/>
        <end position="475"/>
    </location>
</feature>
<feature type="compositionally biased region" description="Low complexity" evidence="5">
    <location>
        <begin position="159"/>
        <end position="186"/>
    </location>
</feature>
<feature type="compositionally biased region" description="Gly residues" evidence="5">
    <location>
        <begin position="127"/>
        <end position="139"/>
    </location>
</feature>
<feature type="compositionally biased region" description="Gly residues" evidence="5">
    <location>
        <begin position="1959"/>
        <end position="1981"/>
    </location>
</feature>
<feature type="compositionally biased region" description="Low complexity" evidence="5">
    <location>
        <begin position="731"/>
        <end position="746"/>
    </location>
</feature>
<evidence type="ECO:0000313" key="8">
    <source>
        <dbReference type="Proteomes" id="UP000694557"/>
    </source>
</evidence>
<feature type="compositionally biased region" description="Gly residues" evidence="5">
    <location>
        <begin position="578"/>
        <end position="598"/>
    </location>
</feature>
<feature type="compositionally biased region" description="Low complexity" evidence="5">
    <location>
        <begin position="1082"/>
        <end position="1101"/>
    </location>
</feature>
<feature type="compositionally biased region" description="Gly residues" evidence="5">
    <location>
        <begin position="220"/>
        <end position="246"/>
    </location>
</feature>
<dbReference type="PANTHER" id="PTHR13020:SF32">
    <property type="entry name" value="TRINUCLEOTIDE REPEAT-CONTAINING GENE 6B PROTEIN"/>
    <property type="match status" value="1"/>
</dbReference>
<feature type="compositionally biased region" description="Gly residues" evidence="5">
    <location>
        <begin position="917"/>
        <end position="933"/>
    </location>
</feature>
<sequence length="2100" mass="210870">MEDKKRKKEDKRKREASQKVAEQKNKVPELTKPSSTQSPAAPSSASPSPGPTPSASPSPATAAAGVAPPQGGNNAKRPAVANGQPPAAGTQASQRYMPREVPPRFRCQQDHKVLLKRGQPPLSSMLLGGGTGPGGGGGDCPNATMAAASDSSPGYVGPAAPSLPLTSSSSSIAASSTTSSNYANSTWGVGSGSLPSSQGREKVIVDGSDLEEWPSIAVGDGNGAGGGEASGTGSGSASSGEGGGGVPNSSASRKGGDPGSPPSPTSSFSMPNECMLSVSVVWGSAASQGPPGASVPSIPKASPLPMGPDGSLGGSGVIPGANFNPNANPSAWPALVQQDGAGVASSEGGPPPSLLQNLAGSLSAPGLGNPPLAVNQSPHQHQLHQMQSRDREHTSDGGWGGAALETGAGPKNEGTGAGADTDCGGGGNGRENLAASQTSSSSWGGQPFPAANSKTGASRTDGWEGGAAEGGGGSGWKYSAQGGNGGKSWGAGSGGSTQTPGVSQGGGAGGERGSSVGDWGGNSGGMGGGGNPGGEAGGVGGRSSSSSSSGGSNPPAASSSPTTSTTTTRAWDNQKGDGVAGGDTGEWGGGKGGRGGGNSSSVGGNSRGSGNQHHGYGHHRYSHPPPPNPDVALQAMLSRSDLDPRVLSNTGWGQTQIRQNVAWDLEPGKGGSGSSASSQNASPPMGPASQYSTGSATTTDPMAPTPLPGSAPNLNSNPSLGTPGGSGEGWEVGNNGSSSGSNSMPNQGPPPLGSNMRNPPGVTQSGSMTTGAGIGGGLGPGQGKPTGGWGGVGPGESQGKGWGNEGSEWGCGRERSRGGGGWGDNGQQGNQGGGGVGGWGGGQEEKGTGGGWKEMGRDGGWGGQRDRGGGDWGEREPKSSGGGWGEDRKGGGNSGGGDSEVGTWGSWDEGAPRRSWGAGGTGGGGGGGVGGDMGCTKPHQGRWGGGGKMHPSPMPNSQTASVKGVMALQQHSQPQQPPPQQVLEPGGGGWVRQPGAQHQNQSSSGWIAGPIPSGPGGGEGPESSGWEEPSPQFISRKMDIDDGTSAWGDPSQFNKKTVNLWEKNGSPAGHQPEMQGQGGGPPTQQQQGLPALQQPGPGRQPTGMGGRDINPGPGRQPTGMGGRDINPGPGRQPTGMGGRDINPGKAPGMAPSSGWDGGSPSDPPVDNGTAAWGKPTETPTGWEEPGKTTSGWGNPSPNPIKSAGSKSMQEGSWGEGDQGSVAASRHSSWEEEEEGGGGVWSSAGSQGSSSSYNSGGWGQGHGGKKPNKAPLKSGGGDSWMNPMNKQFSNMGLLGDDPSGRPLDLAPGPSQDKKMEGEKRGMGLNDYNGEMRKGGQRGVGGGGMVYRSPGSKEIGPGDPGPYDKQSLPFTNQDGCLGEEYSPPTVYKPSPLYSHTIPPRQGGHNMFGGCGGGMPQSRHQPGVPPINTSAGIRAQVPHQYLSPQVPGSMLKQVAPPSAGVGGVGGVSGVAGVGGGVFPPQLSPQHIAMLSGIYPPHIQFQLACQLLLQQQQNPQQLTSPQQLQQLLQNQRKFPQNLRQQADPQQLARIVAVLQQQRQQQGVGGGSKLSPSDLGGGGPKLPMTDSLPHPGMGGSVDLHQKTQGYSGYGGGVNLSGLDMGGSVMGGPGGMKDMGGQQSRFKWMMEGHSPAPSPPESLNKNGPMSTPMRRGGSPYSQYDMMGGEGLGMPLQRDNWHRTPGNKMGSKPQGTSSWPPEFQPGVPWKGIQSIDPESDPYMTPGSMMGIPGPSSLNDTEHQLLRDNTEANPSLNTLLPSPGAWPYSASDSPLNNAHNSAKYTEYKTSWPPEPIGHNKMWKTNRNQQSQQLPRPPPGLTNQKQASPSRGPWQARGWGSSSGSQETRYGPGSAWSDGGTSRGSCWLVLCNLTPQIDGSTLRTICMQHGPLLTFHLGLTQGSALIRYSTPQEAAKAQSALHMCVLGNTTILAKFVSEEEVARYFAHSQAGGASGSQGGPTGTGAVGANSSGGSGERERDRTRGGGESSAPGGGGSSGPVSSGWQSLDSTGGCLDTTPAQGPGLSMFAQWSSNGAGVVGGVEPSRQGLWGGMGGGGYPSSSSMWGSPAIEDPHQMGSPAALLPGDLLGGADSI</sequence>
<protein>
    <submittedName>
        <fullName evidence="7">Trinucleotide repeat-containing gene 6B protein-like</fullName>
    </submittedName>
</protein>
<feature type="compositionally biased region" description="Low complexity" evidence="5">
    <location>
        <begin position="1151"/>
        <end position="1168"/>
    </location>
</feature>
<accession>A0A8C7FF36</accession>
<feature type="compositionally biased region" description="Polar residues" evidence="5">
    <location>
        <begin position="1810"/>
        <end position="1821"/>
    </location>
</feature>
<feature type="compositionally biased region" description="Polar residues" evidence="5">
    <location>
        <begin position="434"/>
        <end position="444"/>
    </location>
</feature>
<dbReference type="GO" id="GO:0035195">
    <property type="term" value="P:miRNA-mediated post-transcriptional gene silencing"/>
    <property type="evidence" value="ECO:0007669"/>
    <property type="project" value="TreeGrafter"/>
</dbReference>
<feature type="compositionally biased region" description="Polar residues" evidence="5">
    <location>
        <begin position="647"/>
        <end position="659"/>
    </location>
</feature>
<feature type="compositionally biased region" description="Basic and acidic residues" evidence="5">
    <location>
        <begin position="97"/>
        <end position="113"/>
    </location>
</feature>
<evidence type="ECO:0000259" key="6">
    <source>
        <dbReference type="Pfam" id="PF16608"/>
    </source>
</evidence>
<feature type="region of interest" description="Disordered" evidence="5">
    <location>
        <begin position="285"/>
        <end position="1340"/>
    </location>
</feature>
<dbReference type="InterPro" id="IPR032226">
    <property type="entry name" value="TNRC6_PABC-bd"/>
</dbReference>
<dbReference type="Gene3D" id="3.30.70.330">
    <property type="match status" value="1"/>
</dbReference>
<feature type="compositionally biased region" description="Gly residues" evidence="5">
    <location>
        <begin position="482"/>
        <end position="495"/>
    </location>
</feature>
<dbReference type="GeneTree" id="ENSGT00940000155813"/>
<feature type="compositionally biased region" description="Low complexity" evidence="5">
    <location>
        <begin position="599"/>
        <end position="610"/>
    </location>
</feature>
<dbReference type="GO" id="GO:0000932">
    <property type="term" value="C:P-body"/>
    <property type="evidence" value="ECO:0007669"/>
    <property type="project" value="TreeGrafter"/>
</dbReference>
<feature type="compositionally biased region" description="Low complexity" evidence="5">
    <location>
        <begin position="33"/>
        <end position="47"/>
    </location>
</feature>
<feature type="compositionally biased region" description="Basic and acidic residues" evidence="5">
    <location>
        <begin position="1982"/>
        <end position="1991"/>
    </location>
</feature>
<gene>
    <name evidence="7" type="primary">LOC109899998</name>
</gene>
<feature type="compositionally biased region" description="Basic residues" evidence="5">
    <location>
        <begin position="1"/>
        <end position="11"/>
    </location>
</feature>
<dbReference type="RefSeq" id="XP_020351289.2">
    <property type="nucleotide sequence ID" value="XM_020495700.2"/>
</dbReference>
<evidence type="ECO:0000256" key="5">
    <source>
        <dbReference type="SAM" id="MobiDB-lite"/>
    </source>
</evidence>
<dbReference type="InterPro" id="IPR035979">
    <property type="entry name" value="RBD_domain_sf"/>
</dbReference>
<evidence type="ECO:0000313" key="7">
    <source>
        <dbReference type="Ensembl" id="ENSOKIP00005027145.1"/>
    </source>
</evidence>
<keyword evidence="8" id="KW-1185">Reference proteome</keyword>
<feature type="region of interest" description="Disordered" evidence="5">
    <location>
        <begin position="1642"/>
        <end position="1663"/>
    </location>
</feature>
<dbReference type="InterPro" id="IPR052068">
    <property type="entry name" value="GW182_domain"/>
</dbReference>
<dbReference type="GO" id="GO:0060213">
    <property type="term" value="P:positive regulation of nuclear-transcribed mRNA poly(A) tail shortening"/>
    <property type="evidence" value="ECO:0007669"/>
    <property type="project" value="TreeGrafter"/>
</dbReference>
<comment type="similarity">
    <text evidence="1">Belongs to the GW182 family.</text>
</comment>
<evidence type="ECO:0000256" key="1">
    <source>
        <dbReference type="ARBA" id="ARBA00007302"/>
    </source>
</evidence>
<feature type="compositionally biased region" description="Gly residues" evidence="5">
    <location>
        <begin position="818"/>
        <end position="863"/>
    </location>
</feature>
<feature type="compositionally biased region" description="Low complexity" evidence="5">
    <location>
        <begin position="1021"/>
        <end position="1031"/>
    </location>
</feature>
<feature type="compositionally biased region" description="Gly residues" evidence="5">
    <location>
        <begin position="1992"/>
        <end position="2004"/>
    </location>
</feature>
<feature type="compositionally biased region" description="Low complexity" evidence="5">
    <location>
        <begin position="542"/>
        <end position="560"/>
    </location>
</feature>
<feature type="compositionally biased region" description="Polar residues" evidence="5">
    <location>
        <begin position="561"/>
        <end position="571"/>
    </location>
</feature>
<dbReference type="FunFam" id="3.30.70.330:FF:000011">
    <property type="entry name" value="trinucleotide repeat-containing gene 6A protein-like"/>
    <property type="match status" value="1"/>
</dbReference>
<feature type="compositionally biased region" description="Gly residues" evidence="5">
    <location>
        <begin position="503"/>
        <end position="541"/>
    </location>
</feature>
<feature type="compositionally biased region" description="Gly residues" evidence="5">
    <location>
        <begin position="772"/>
        <end position="804"/>
    </location>
</feature>
<feature type="region of interest" description="Disordered" evidence="5">
    <location>
        <begin position="1957"/>
        <end position="2033"/>
    </location>
</feature>
<reference evidence="7" key="1">
    <citation type="submission" date="2025-08" db="UniProtKB">
        <authorList>
            <consortium name="Ensembl"/>
        </authorList>
    </citation>
    <scope>IDENTIFICATION</scope>
</reference>
<evidence type="ECO:0000256" key="3">
    <source>
        <dbReference type="ARBA" id="ARBA00022884"/>
    </source>
</evidence>